<dbReference type="SUPFAM" id="SSF54001">
    <property type="entry name" value="Cysteine proteinases"/>
    <property type="match status" value="1"/>
</dbReference>
<dbReference type="InterPro" id="IPR000064">
    <property type="entry name" value="NLP_P60_dom"/>
</dbReference>
<dbReference type="PANTHER" id="PTHR47359:SF3">
    <property type="entry name" value="NLP_P60 DOMAIN-CONTAINING PROTEIN-RELATED"/>
    <property type="match status" value="1"/>
</dbReference>
<reference evidence="8 10" key="3">
    <citation type="submission" date="2017-12" db="EMBL/GenBank/DDBJ databases">
        <title>Phylogenetic diversity of female urinary microbiome.</title>
        <authorList>
            <person name="Thomas-White K."/>
            <person name="Wolfe A.J."/>
        </authorList>
    </citation>
    <scope>NUCLEOTIDE SEQUENCE [LARGE SCALE GENOMIC DNA]</scope>
    <source>
        <strain evidence="8 10">UMB0139</strain>
    </source>
</reference>
<feature type="signal peptide" evidence="5">
    <location>
        <begin position="1"/>
        <end position="24"/>
    </location>
</feature>
<reference evidence="7 9" key="1">
    <citation type="journal article" date="2016" name="Genome Announc.">
        <title>Complete Genome Sequences of Aerococcus christensenii CCUG 28831T, Aerococcus sanguinicola CCUG 43001T, Aerococcus urinae CCUG 36881T, Aerococcus urinaeequi CCUG 28094T, Aerococcus urinaehominis CCUG 42038 BT, and Aerococcus viridans CCUG 4311T.</title>
        <authorList>
            <person name="Carkaci D."/>
            <person name="Dargis R."/>
            <person name="Nielsen X.C."/>
            <person name="Skovgaard O."/>
            <person name="Fuursted K."/>
            <person name="Christensen J.J."/>
        </authorList>
    </citation>
    <scope>NUCLEOTIDE SEQUENCE [LARGE SCALE GENOMIC DNA]</scope>
    <source>
        <strain evidence="7 9">CCUG43001</strain>
    </source>
</reference>
<comment type="similarity">
    <text evidence="1">Belongs to the peptidase C40 family.</text>
</comment>
<dbReference type="KEGG" id="asan:AWM72_02775"/>
<keyword evidence="4" id="KW-0788">Thiol protease</keyword>
<dbReference type="Pfam" id="PF00877">
    <property type="entry name" value="NLPC_P60"/>
    <property type="match status" value="1"/>
</dbReference>
<dbReference type="RefSeq" id="WP_067972810.1">
    <property type="nucleotide sequence ID" value="NZ_CAJHKM010000004.1"/>
</dbReference>
<name>A0A0X8FAS4_9LACT</name>
<keyword evidence="5" id="KW-0732">Signal</keyword>
<sequence>MKKIISVVFVALTIFFYQSQTVHAGQLPAKAVGQDFEPCPRPCCQLGDPINWENDLSRDLPTSELGAEIIASAEAYLGVPYVWGGATPAGFDCSGLVHQVYLENGLQIGRTTYAQELIGPHEAVEAARPGGLYFWEGAGGAYHVAIALGDGTYIHAPQPGQTVTYGHVDHFRPSFVINL</sequence>
<evidence type="ECO:0000313" key="10">
    <source>
        <dbReference type="Proteomes" id="UP000234239"/>
    </source>
</evidence>
<dbReference type="PANTHER" id="PTHR47359">
    <property type="entry name" value="PEPTIDOGLYCAN DL-ENDOPEPTIDASE CWLO"/>
    <property type="match status" value="1"/>
</dbReference>
<dbReference type="Proteomes" id="UP000234239">
    <property type="component" value="Unassembled WGS sequence"/>
</dbReference>
<keyword evidence="2" id="KW-0645">Protease</keyword>
<accession>A0A0X8FAS4</accession>
<reference evidence="9" key="2">
    <citation type="submission" date="2016-01" db="EMBL/GenBank/DDBJ databases">
        <title>Six Aerococcus type strain genome sequencing and assembly using PacBio and Illumina Hiseq.</title>
        <authorList>
            <person name="Carkaci D."/>
            <person name="Dargis R."/>
            <person name="Nielsen X.C."/>
            <person name="Skovgaard O."/>
            <person name="Fuursted K."/>
            <person name="Christensen J.J."/>
        </authorList>
    </citation>
    <scope>NUCLEOTIDE SEQUENCE [LARGE SCALE GENOMIC DNA]</scope>
    <source>
        <strain evidence="9">CCUG43001</strain>
    </source>
</reference>
<evidence type="ECO:0000256" key="2">
    <source>
        <dbReference type="ARBA" id="ARBA00022670"/>
    </source>
</evidence>
<dbReference type="GO" id="GO:0008234">
    <property type="term" value="F:cysteine-type peptidase activity"/>
    <property type="evidence" value="ECO:0007669"/>
    <property type="project" value="UniProtKB-KW"/>
</dbReference>
<evidence type="ECO:0000256" key="5">
    <source>
        <dbReference type="SAM" id="SignalP"/>
    </source>
</evidence>
<dbReference type="InterPro" id="IPR038765">
    <property type="entry name" value="Papain-like_cys_pep_sf"/>
</dbReference>
<keyword evidence="9" id="KW-1185">Reference proteome</keyword>
<organism evidence="7 9">
    <name type="scientific">Aerococcus sanguinicola</name>
    <dbReference type="NCBI Taxonomy" id="119206"/>
    <lineage>
        <taxon>Bacteria</taxon>
        <taxon>Bacillati</taxon>
        <taxon>Bacillota</taxon>
        <taxon>Bacilli</taxon>
        <taxon>Lactobacillales</taxon>
        <taxon>Aerococcaceae</taxon>
        <taxon>Aerococcus</taxon>
    </lineage>
</organism>
<evidence type="ECO:0000313" key="7">
    <source>
        <dbReference type="EMBL" id="AMB93750.1"/>
    </source>
</evidence>
<evidence type="ECO:0000256" key="1">
    <source>
        <dbReference type="ARBA" id="ARBA00007074"/>
    </source>
</evidence>
<gene>
    <name evidence="7" type="ORF">AWM72_02775</name>
    <name evidence="8" type="ORF">CYJ28_06320</name>
</gene>
<protein>
    <submittedName>
        <fullName evidence="8">NlpC/P60 family protein</fullName>
    </submittedName>
</protein>
<keyword evidence="3" id="KW-0378">Hydrolase</keyword>
<feature type="domain" description="NlpC/P60" evidence="6">
    <location>
        <begin position="63"/>
        <end position="179"/>
    </location>
</feature>
<feature type="chain" id="PRO_5007066028" evidence="5">
    <location>
        <begin position="25"/>
        <end position="179"/>
    </location>
</feature>
<dbReference type="GO" id="GO:0006508">
    <property type="term" value="P:proteolysis"/>
    <property type="evidence" value="ECO:0007669"/>
    <property type="project" value="UniProtKB-KW"/>
</dbReference>
<evidence type="ECO:0000313" key="8">
    <source>
        <dbReference type="EMBL" id="PKZ21521.1"/>
    </source>
</evidence>
<dbReference type="Gene3D" id="3.90.1720.10">
    <property type="entry name" value="endopeptidase domain like (from Nostoc punctiforme)"/>
    <property type="match status" value="1"/>
</dbReference>
<evidence type="ECO:0000313" key="9">
    <source>
        <dbReference type="Proteomes" id="UP000069912"/>
    </source>
</evidence>
<evidence type="ECO:0000256" key="4">
    <source>
        <dbReference type="ARBA" id="ARBA00022807"/>
    </source>
</evidence>
<dbReference type="GeneID" id="92902991"/>
<dbReference type="OrthoDB" id="1654978at2"/>
<evidence type="ECO:0000259" key="6">
    <source>
        <dbReference type="PROSITE" id="PS51935"/>
    </source>
</evidence>
<evidence type="ECO:0000256" key="3">
    <source>
        <dbReference type="ARBA" id="ARBA00022801"/>
    </source>
</evidence>
<dbReference type="AlphaFoldDB" id="A0A0X8FAS4"/>
<dbReference type="Proteomes" id="UP000069912">
    <property type="component" value="Chromosome"/>
</dbReference>
<dbReference type="EMBL" id="CP014160">
    <property type="protein sequence ID" value="AMB93750.1"/>
    <property type="molecule type" value="Genomic_DNA"/>
</dbReference>
<dbReference type="PROSITE" id="PS51935">
    <property type="entry name" value="NLPC_P60"/>
    <property type="match status" value="1"/>
</dbReference>
<proteinExistence type="inferred from homology"/>
<dbReference type="InterPro" id="IPR051794">
    <property type="entry name" value="PG_Endopeptidase_C40"/>
</dbReference>
<dbReference type="EMBL" id="PKGY01000003">
    <property type="protein sequence ID" value="PKZ21521.1"/>
    <property type="molecule type" value="Genomic_DNA"/>
</dbReference>